<feature type="transmembrane region" description="Helical" evidence="1">
    <location>
        <begin position="262"/>
        <end position="284"/>
    </location>
</feature>
<name>A0A2P6M6U9_9GAMM</name>
<evidence type="ECO:0000256" key="1">
    <source>
        <dbReference type="SAM" id="Phobius"/>
    </source>
</evidence>
<keyword evidence="1" id="KW-0812">Transmembrane</keyword>
<keyword evidence="1" id="KW-0472">Membrane</keyword>
<comment type="caution">
    <text evidence="2">The sequence shown here is derived from an EMBL/GenBank/DDBJ whole genome shotgun (WGS) entry which is preliminary data.</text>
</comment>
<accession>A0A2P6M6U9</accession>
<organism evidence="2 3">
    <name type="scientific">Arenimonas caeni</name>
    <dbReference type="NCBI Taxonomy" id="2058085"/>
    <lineage>
        <taxon>Bacteria</taxon>
        <taxon>Pseudomonadati</taxon>
        <taxon>Pseudomonadota</taxon>
        <taxon>Gammaproteobacteria</taxon>
        <taxon>Lysobacterales</taxon>
        <taxon>Lysobacteraceae</taxon>
        <taxon>Arenimonas</taxon>
    </lineage>
</organism>
<feature type="transmembrane region" description="Helical" evidence="1">
    <location>
        <begin position="175"/>
        <end position="196"/>
    </location>
</feature>
<keyword evidence="1" id="KW-1133">Transmembrane helix</keyword>
<dbReference type="RefSeq" id="WP_106991065.1">
    <property type="nucleotide sequence ID" value="NZ_JAVEVW010000001.1"/>
</dbReference>
<keyword evidence="3" id="KW-1185">Reference proteome</keyword>
<feature type="transmembrane region" description="Helical" evidence="1">
    <location>
        <begin position="208"/>
        <end position="229"/>
    </location>
</feature>
<reference evidence="2 3" key="1">
    <citation type="submission" date="2018-03" db="EMBL/GenBank/DDBJ databases">
        <title>Arenimonas caeni sp. nov., isolated from activated sludge.</title>
        <authorList>
            <person name="Liu H."/>
        </authorList>
    </citation>
    <scope>NUCLEOTIDE SEQUENCE [LARGE SCALE GENOMIC DNA]</scope>
    <source>
        <strain evidence="3">z29</strain>
    </source>
</reference>
<protein>
    <submittedName>
        <fullName evidence="2">Uncharacterized protein</fullName>
    </submittedName>
</protein>
<dbReference type="Proteomes" id="UP000241736">
    <property type="component" value="Unassembled WGS sequence"/>
</dbReference>
<sequence length="307" mass="31846">MSPNAVGMAAPFRWLGKAFDVGRRNPKALFGALALVLAVVFAVSLLQMALQAATGGSGTGVAVVMAVSTVVSWLVMPPLFGGVFRVLDATDRGQPVLATDVFNAFGPGKGGHRLVLTSLVYSLLYLAFVALLLLTSLGQFFREYFAIALATPVGGEPDQAALVALVQNTPASAVLWLPVAAIAIFAWMHASMLALATAALRPASVAECVVAGLLAVLRNFLPLLGLSLVVMVGGFMLALLLGLVLGLVIGLLSLLSPALGMLVALPLLGVLMLAMYALMFGFYYHGWREIFGDAEPADPAAPGELAA</sequence>
<evidence type="ECO:0000313" key="2">
    <source>
        <dbReference type="EMBL" id="PRH81734.1"/>
    </source>
</evidence>
<proteinExistence type="predicted"/>
<feature type="transmembrane region" description="Helical" evidence="1">
    <location>
        <begin position="235"/>
        <end position="255"/>
    </location>
</feature>
<dbReference type="EMBL" id="PVLF01000018">
    <property type="protein sequence ID" value="PRH81734.1"/>
    <property type="molecule type" value="Genomic_DNA"/>
</dbReference>
<feature type="transmembrane region" description="Helical" evidence="1">
    <location>
        <begin position="61"/>
        <end position="84"/>
    </location>
</feature>
<evidence type="ECO:0000313" key="3">
    <source>
        <dbReference type="Proteomes" id="UP000241736"/>
    </source>
</evidence>
<feature type="transmembrane region" description="Helical" evidence="1">
    <location>
        <begin position="114"/>
        <end position="134"/>
    </location>
</feature>
<gene>
    <name evidence="2" type="ORF">C6N40_10940</name>
</gene>
<dbReference type="AlphaFoldDB" id="A0A2P6M6U9"/>
<dbReference type="OrthoDB" id="5946179at2"/>